<proteinExistence type="predicted"/>
<keyword evidence="2" id="KW-1185">Reference proteome</keyword>
<gene>
    <name evidence="1" type="ORF">TRM7557_00092</name>
</gene>
<sequence>MVDVQNMGLAPFEIMTPKGQSGVVLVCEHASSHIPACYAGLGLAPEDRQSHAAWDPGARALAARLSAALEAPMIAGTVSRLVYDCNRPPDSETAMPDKSERIEVPGNRDLTAATRAARTAQIYDPFSQALSELITAAGPDVVLVTVHSFTPVFHGEVRETELGLLHDVDSRLVDGMLEQASLLPHRCIARNEPYGPQDGVTHTLQRHAIARGVPNAMIEVRNDLLEHSGQIDTIATEILTMLQPALQKLNTKEAWT</sequence>
<dbReference type="InterPro" id="IPR007709">
    <property type="entry name" value="N-FG_amidohydro"/>
</dbReference>
<dbReference type="Proteomes" id="UP000052022">
    <property type="component" value="Unassembled WGS sequence"/>
</dbReference>
<accession>A0A0P1G036</accession>
<protein>
    <submittedName>
        <fullName evidence="1">Putative N-formylglutamate amidohydrolase</fullName>
    </submittedName>
</protein>
<evidence type="ECO:0000313" key="2">
    <source>
        <dbReference type="Proteomes" id="UP000052022"/>
    </source>
</evidence>
<reference evidence="1 2" key="1">
    <citation type="submission" date="2015-09" db="EMBL/GenBank/DDBJ databases">
        <authorList>
            <consortium name="Swine Surveillance"/>
        </authorList>
    </citation>
    <scope>NUCLEOTIDE SEQUENCE [LARGE SCALE GENOMIC DNA]</scope>
    <source>
        <strain evidence="1 2">CECT 7557</strain>
    </source>
</reference>
<dbReference type="PIRSF" id="PIRSF029730">
    <property type="entry name" value="UCP029730"/>
    <property type="match status" value="1"/>
</dbReference>
<organism evidence="1 2">
    <name type="scientific">Tritonibacter multivorans</name>
    <dbReference type="NCBI Taxonomy" id="928856"/>
    <lineage>
        <taxon>Bacteria</taxon>
        <taxon>Pseudomonadati</taxon>
        <taxon>Pseudomonadota</taxon>
        <taxon>Alphaproteobacteria</taxon>
        <taxon>Rhodobacterales</taxon>
        <taxon>Paracoccaceae</taxon>
        <taxon>Tritonibacter</taxon>
    </lineage>
</organism>
<dbReference type="STRING" id="928856.SAMN04488049_1132"/>
<keyword evidence="1" id="KW-0378">Hydrolase</keyword>
<dbReference type="Pfam" id="PF05013">
    <property type="entry name" value="FGase"/>
    <property type="match status" value="1"/>
</dbReference>
<dbReference type="SUPFAM" id="SSF53187">
    <property type="entry name" value="Zn-dependent exopeptidases"/>
    <property type="match status" value="1"/>
</dbReference>
<name>A0A0P1G036_9RHOB</name>
<dbReference type="RefSeq" id="WP_235811363.1">
    <property type="nucleotide sequence ID" value="NZ_CYSD01000002.1"/>
</dbReference>
<dbReference type="InterPro" id="IPR011227">
    <property type="entry name" value="UCP029730"/>
</dbReference>
<evidence type="ECO:0000313" key="1">
    <source>
        <dbReference type="EMBL" id="CUH74813.1"/>
    </source>
</evidence>
<dbReference type="EMBL" id="CYSD01000002">
    <property type="protein sequence ID" value="CUH74813.1"/>
    <property type="molecule type" value="Genomic_DNA"/>
</dbReference>
<dbReference type="AlphaFoldDB" id="A0A0P1G036"/>
<dbReference type="Gene3D" id="3.40.630.40">
    <property type="entry name" value="Zn-dependent exopeptidases"/>
    <property type="match status" value="1"/>
</dbReference>
<dbReference type="GO" id="GO:0016787">
    <property type="term" value="F:hydrolase activity"/>
    <property type="evidence" value="ECO:0007669"/>
    <property type="project" value="UniProtKB-KW"/>
</dbReference>